<gene>
    <name evidence="2" type="ORF">AN221_18420</name>
</gene>
<organism evidence="2 3">
    <name type="scientific">Streptomyces nanshensis</name>
    <dbReference type="NCBI Taxonomy" id="518642"/>
    <lineage>
        <taxon>Bacteria</taxon>
        <taxon>Bacillati</taxon>
        <taxon>Actinomycetota</taxon>
        <taxon>Actinomycetes</taxon>
        <taxon>Kitasatosporales</taxon>
        <taxon>Streptomycetaceae</taxon>
        <taxon>Streptomyces</taxon>
    </lineage>
</organism>
<feature type="compositionally biased region" description="Basic and acidic residues" evidence="1">
    <location>
        <begin position="221"/>
        <end position="236"/>
    </location>
</feature>
<feature type="compositionally biased region" description="Basic and acidic residues" evidence="1">
    <location>
        <begin position="148"/>
        <end position="160"/>
    </location>
</feature>
<evidence type="ECO:0000313" key="2">
    <source>
        <dbReference type="EMBL" id="OEV18933.1"/>
    </source>
</evidence>
<sequence length="236" mass="24018">MGLDRAAQPYGLVVDRGEPGRGGGLLLGVGGDGRDQGAERGAVDGGALGLQRCGDAAGEGGVLGCRVGCRGSRLTGRLADCLACRRLRGGLRGGVRPGFRFGGGGARTDRRGGALERAYQGRAGLRLGGERAGDGGGGEARVGQSEPQRVDVTHEARVDEGDPAAGRDGGEECCGVTGVGGGEHVEAQGPQVVRERRAGYRRTGEDGGRQTNSLLGTDGVDDTRQRGHEAGRRHVG</sequence>
<comment type="caution">
    <text evidence="2">The sequence shown here is derived from an EMBL/GenBank/DDBJ whole genome shotgun (WGS) entry which is preliminary data.</text>
</comment>
<reference evidence="2 3" key="1">
    <citation type="journal article" date="2016" name="Front. Microbiol.">
        <title>Comparative Genomics Analysis of Streptomyces Species Reveals Their Adaptation to the Marine Environment and Their Diversity at the Genomic Level.</title>
        <authorList>
            <person name="Tian X."/>
            <person name="Zhang Z."/>
            <person name="Yang T."/>
            <person name="Chen M."/>
            <person name="Li J."/>
            <person name="Chen F."/>
            <person name="Yang J."/>
            <person name="Li W."/>
            <person name="Zhang B."/>
            <person name="Zhang Z."/>
            <person name="Wu J."/>
            <person name="Zhang C."/>
            <person name="Long L."/>
            <person name="Xiao J."/>
        </authorList>
    </citation>
    <scope>NUCLEOTIDE SEQUENCE [LARGE SCALE GENOMIC DNA]</scope>
    <source>
        <strain evidence="2 3">SCSIO M10372</strain>
    </source>
</reference>
<dbReference type="AlphaFoldDB" id="A0A1E7LSN9"/>
<name>A0A1E7LSN9_9ACTN</name>
<keyword evidence="3" id="KW-1185">Reference proteome</keyword>
<evidence type="ECO:0000256" key="1">
    <source>
        <dbReference type="SAM" id="MobiDB-lite"/>
    </source>
</evidence>
<protein>
    <submittedName>
        <fullName evidence="2">Uncharacterized protein</fullName>
    </submittedName>
</protein>
<evidence type="ECO:0000313" key="3">
    <source>
        <dbReference type="Proteomes" id="UP000175971"/>
    </source>
</evidence>
<feature type="region of interest" description="Disordered" evidence="1">
    <location>
        <begin position="126"/>
        <end position="236"/>
    </location>
</feature>
<feature type="compositionally biased region" description="Basic and acidic residues" evidence="1">
    <location>
        <begin position="193"/>
        <end position="208"/>
    </location>
</feature>
<accession>A0A1E7LSN9</accession>
<dbReference type="EMBL" id="LJGZ01000088">
    <property type="protein sequence ID" value="OEV18933.1"/>
    <property type="molecule type" value="Genomic_DNA"/>
</dbReference>
<dbReference type="Proteomes" id="UP000175971">
    <property type="component" value="Unassembled WGS sequence"/>
</dbReference>
<proteinExistence type="predicted"/>